<organism evidence="4 5">
    <name type="scientific">Egicoccus halophilus</name>
    <dbReference type="NCBI Taxonomy" id="1670830"/>
    <lineage>
        <taxon>Bacteria</taxon>
        <taxon>Bacillati</taxon>
        <taxon>Actinomycetota</taxon>
        <taxon>Nitriliruptoria</taxon>
        <taxon>Egicoccales</taxon>
        <taxon>Egicoccaceae</taxon>
        <taxon>Egicoccus</taxon>
    </lineage>
</organism>
<comment type="caution">
    <text evidence="4">The sequence shown here is derived from an EMBL/GenBank/DDBJ whole genome shotgun (WGS) entry which is preliminary data.</text>
</comment>
<evidence type="ECO:0000256" key="3">
    <source>
        <dbReference type="SAM" id="MobiDB-lite"/>
    </source>
</evidence>
<comment type="similarity">
    <text evidence="1">Belongs to the 4-hydroxybenzoyl-CoA thioesterase family.</text>
</comment>
<proteinExistence type="inferred from homology"/>
<dbReference type="Proteomes" id="UP000650511">
    <property type="component" value="Unassembled WGS sequence"/>
</dbReference>
<evidence type="ECO:0000313" key="5">
    <source>
        <dbReference type="Proteomes" id="UP000650511"/>
    </source>
</evidence>
<protein>
    <recommendedName>
        <fullName evidence="6">Acyl-CoA thioester hydrolase</fullName>
    </recommendedName>
</protein>
<evidence type="ECO:0000256" key="2">
    <source>
        <dbReference type="ARBA" id="ARBA00022801"/>
    </source>
</evidence>
<dbReference type="Gene3D" id="3.10.129.10">
    <property type="entry name" value="Hotdog Thioesterase"/>
    <property type="match status" value="1"/>
</dbReference>
<name>A0A8J3EQQ5_9ACTN</name>
<dbReference type="SUPFAM" id="SSF54637">
    <property type="entry name" value="Thioesterase/thiol ester dehydrase-isomerase"/>
    <property type="match status" value="1"/>
</dbReference>
<dbReference type="PANTHER" id="PTHR31793:SF27">
    <property type="entry name" value="NOVEL THIOESTERASE SUPERFAMILY DOMAIN AND SAPOSIN A-TYPE DOMAIN CONTAINING PROTEIN (0610012H03RIK)"/>
    <property type="match status" value="1"/>
</dbReference>
<dbReference type="PANTHER" id="PTHR31793">
    <property type="entry name" value="4-HYDROXYBENZOYL-COA THIOESTERASE FAMILY MEMBER"/>
    <property type="match status" value="1"/>
</dbReference>
<dbReference type="Pfam" id="PF13279">
    <property type="entry name" value="4HBT_2"/>
    <property type="match status" value="1"/>
</dbReference>
<evidence type="ECO:0000256" key="1">
    <source>
        <dbReference type="ARBA" id="ARBA00005953"/>
    </source>
</evidence>
<keyword evidence="5" id="KW-1185">Reference proteome</keyword>
<dbReference type="InterPro" id="IPR029069">
    <property type="entry name" value="HotDog_dom_sf"/>
</dbReference>
<evidence type="ECO:0008006" key="6">
    <source>
        <dbReference type="Google" id="ProtNLM"/>
    </source>
</evidence>
<reference evidence="4" key="2">
    <citation type="submission" date="2020-09" db="EMBL/GenBank/DDBJ databases">
        <authorList>
            <person name="Sun Q."/>
            <person name="Zhou Y."/>
        </authorList>
    </citation>
    <scope>NUCLEOTIDE SEQUENCE</scope>
    <source>
        <strain evidence="4">CGMCC 1.14988</strain>
    </source>
</reference>
<dbReference type="EMBL" id="BMHA01000001">
    <property type="protein sequence ID" value="GGI02996.1"/>
    <property type="molecule type" value="Genomic_DNA"/>
</dbReference>
<gene>
    <name evidence="4" type="ORF">GCM10011354_02260</name>
</gene>
<dbReference type="InterPro" id="IPR050563">
    <property type="entry name" value="4-hydroxybenzoyl-CoA_TE"/>
</dbReference>
<reference evidence="4" key="1">
    <citation type="journal article" date="2014" name="Int. J. Syst. Evol. Microbiol.">
        <title>Complete genome sequence of Corynebacterium casei LMG S-19264T (=DSM 44701T), isolated from a smear-ripened cheese.</title>
        <authorList>
            <consortium name="US DOE Joint Genome Institute (JGI-PGF)"/>
            <person name="Walter F."/>
            <person name="Albersmeier A."/>
            <person name="Kalinowski J."/>
            <person name="Ruckert C."/>
        </authorList>
    </citation>
    <scope>NUCLEOTIDE SEQUENCE</scope>
    <source>
        <strain evidence="4">CGMCC 1.14988</strain>
    </source>
</reference>
<dbReference type="GO" id="GO:0047617">
    <property type="term" value="F:fatty acyl-CoA hydrolase activity"/>
    <property type="evidence" value="ECO:0007669"/>
    <property type="project" value="TreeGrafter"/>
</dbReference>
<keyword evidence="2" id="KW-0378">Hydrolase</keyword>
<sequence length="148" mass="16595">MTALRDLPVPTRDRFPHRRPMPTRWQDNDHYGHVNNVVYYAWFDTTVNGYLLDHAGVDTRELAAVGLVVETGCRYLHPVSFPQHLEIGLGVERLGDTSITYRLAVFADGRDEAVALGRFTHVYVEQSSGRPAPVPTVVRNTVTPLLLG</sequence>
<feature type="region of interest" description="Disordered" evidence="3">
    <location>
        <begin position="1"/>
        <end position="20"/>
    </location>
</feature>
<dbReference type="CDD" id="cd00586">
    <property type="entry name" value="4HBT"/>
    <property type="match status" value="1"/>
</dbReference>
<evidence type="ECO:0000313" key="4">
    <source>
        <dbReference type="EMBL" id="GGI02996.1"/>
    </source>
</evidence>
<dbReference type="AlphaFoldDB" id="A0A8J3EQQ5"/>
<accession>A0A8J3EQQ5</accession>